<keyword evidence="3" id="KW-1185">Reference proteome</keyword>
<evidence type="ECO:0000256" key="1">
    <source>
        <dbReference type="SAM" id="MobiDB-lite"/>
    </source>
</evidence>
<feature type="compositionally biased region" description="Polar residues" evidence="1">
    <location>
        <begin position="210"/>
        <end position="226"/>
    </location>
</feature>
<evidence type="ECO:0008006" key="4">
    <source>
        <dbReference type="Google" id="ProtNLM"/>
    </source>
</evidence>
<name>A0A2T4B2P6_9HYPO</name>
<accession>A0A2T4B2P6</accession>
<organism evidence="2 3">
    <name type="scientific">Trichoderma citrinoviride</name>
    <dbReference type="NCBI Taxonomy" id="58853"/>
    <lineage>
        <taxon>Eukaryota</taxon>
        <taxon>Fungi</taxon>
        <taxon>Dikarya</taxon>
        <taxon>Ascomycota</taxon>
        <taxon>Pezizomycotina</taxon>
        <taxon>Sordariomycetes</taxon>
        <taxon>Hypocreomycetidae</taxon>
        <taxon>Hypocreales</taxon>
        <taxon>Hypocreaceae</taxon>
        <taxon>Trichoderma</taxon>
    </lineage>
</organism>
<dbReference type="PANTHER" id="PTHR37538:SF1">
    <property type="entry name" value="BTB DOMAIN-CONTAINING PROTEIN"/>
    <property type="match status" value="1"/>
</dbReference>
<dbReference type="PANTHER" id="PTHR37538">
    <property type="entry name" value="BTB DOMAIN-CONTAINING PROTEIN"/>
    <property type="match status" value="1"/>
</dbReference>
<reference evidence="3" key="1">
    <citation type="submission" date="2016-07" db="EMBL/GenBank/DDBJ databases">
        <title>Multiple horizontal gene transfer events from other fungi enriched the ability of initially mycotrophic Trichoderma (Ascomycota) to feed on dead plant biomass.</title>
        <authorList>
            <consortium name="DOE Joint Genome Institute"/>
            <person name="Atanasova L."/>
            <person name="Chenthamara K."/>
            <person name="Zhang J."/>
            <person name="Grujic M."/>
            <person name="Henrissat B."/>
            <person name="Kuo A."/>
            <person name="Aerts A."/>
            <person name="Salamov A."/>
            <person name="Lipzen A."/>
            <person name="Labutti K."/>
            <person name="Barry K."/>
            <person name="Miao Y."/>
            <person name="Rahimi M.J."/>
            <person name="Shen Q."/>
            <person name="Grigoriev I.V."/>
            <person name="Kubicek C.P."/>
            <person name="Druzhinina I.S."/>
        </authorList>
    </citation>
    <scope>NUCLEOTIDE SEQUENCE [LARGE SCALE GENOMIC DNA]</scope>
    <source>
        <strain evidence="3">TUCIM 6016</strain>
    </source>
</reference>
<dbReference type="RefSeq" id="XP_024746917.1">
    <property type="nucleotide sequence ID" value="XM_024891343.1"/>
</dbReference>
<evidence type="ECO:0000313" key="2">
    <source>
        <dbReference type="EMBL" id="PTB63597.1"/>
    </source>
</evidence>
<proteinExistence type="predicted"/>
<evidence type="ECO:0000313" key="3">
    <source>
        <dbReference type="Proteomes" id="UP000241546"/>
    </source>
</evidence>
<sequence length="383" mass="42352">MAMLVTEPASVLSTGVDNTRLEYSPYAIPNVTLQLKDGSRLYVPAHLLAKSETFSSPGQDGVYQLDISHDVAHVLVHYLFTENYQCLKPKGSSLNEKLAAEFITSIHVYIAAREYKLPLLEELAKTDIIKLGNDFRTPLVFDLVQKAYPSPSVDDTWFRQYLKNRLSILFTDTKELLEWNPIPDEKPTTISEMLLKNLLELLRENVISGDKTSNGILPQPHQSTAEGESEPAPTRQPVQLDESEKAHALVADAKVSNGPVKHEVEADNDKRDAADLDVGLDKGETSIAKSDSEVVKSDTGTSKSEDEITKNGAQTPVSKADSCEPEIVRVELPGHGLDHVVKPTVENKDEKDFWGLSLKKKKKKKATKAFVPEPLQEGVTVKS</sequence>
<protein>
    <recommendedName>
        <fullName evidence="4">BTB domain-containing protein</fullName>
    </recommendedName>
</protein>
<gene>
    <name evidence="2" type="ORF">BBK36DRAFT_1126082</name>
</gene>
<dbReference type="OrthoDB" id="3594103at2759"/>
<feature type="compositionally biased region" description="Basic and acidic residues" evidence="1">
    <location>
        <begin position="260"/>
        <end position="296"/>
    </location>
</feature>
<dbReference type="AlphaFoldDB" id="A0A2T4B2P6"/>
<dbReference type="Proteomes" id="UP000241546">
    <property type="component" value="Unassembled WGS sequence"/>
</dbReference>
<dbReference type="GeneID" id="36599461"/>
<feature type="region of interest" description="Disordered" evidence="1">
    <location>
        <begin position="210"/>
        <end position="322"/>
    </location>
</feature>
<dbReference type="EMBL" id="KZ680218">
    <property type="protein sequence ID" value="PTB63597.1"/>
    <property type="molecule type" value="Genomic_DNA"/>
</dbReference>